<dbReference type="InterPro" id="IPR011059">
    <property type="entry name" value="Metal-dep_hydrolase_composite"/>
</dbReference>
<feature type="active site" description="Proton donor/acceptor" evidence="6">
    <location>
        <position position="269"/>
    </location>
</feature>
<organism evidence="11 12">
    <name type="scientific">Kribbella italica</name>
    <dbReference type="NCBI Taxonomy" id="1540520"/>
    <lineage>
        <taxon>Bacteria</taxon>
        <taxon>Bacillati</taxon>
        <taxon>Actinomycetota</taxon>
        <taxon>Actinomycetes</taxon>
        <taxon>Propionibacteriales</taxon>
        <taxon>Kribbellaceae</taxon>
        <taxon>Kribbella</taxon>
    </lineage>
</organism>
<proteinExistence type="inferred from homology"/>
<protein>
    <submittedName>
        <fullName evidence="11">N-acetylglucosamine-6-phosphate deacetylase</fullName>
        <ecNumber evidence="11">3.5.1.25</ecNumber>
    </submittedName>
</protein>
<name>A0A7W9J967_9ACTN</name>
<dbReference type="Gene3D" id="3.20.20.140">
    <property type="entry name" value="Metal-dependent hydrolases"/>
    <property type="match status" value="1"/>
</dbReference>
<dbReference type="EMBL" id="JACHMY010000001">
    <property type="protein sequence ID" value="MBB5837891.1"/>
    <property type="molecule type" value="Genomic_DNA"/>
</dbReference>
<evidence type="ECO:0000256" key="5">
    <source>
        <dbReference type="PIRNR" id="PIRNR038994"/>
    </source>
</evidence>
<feature type="binding site" evidence="7">
    <location>
        <position position="222"/>
    </location>
    <ligand>
        <name>substrate</name>
    </ligand>
</feature>
<comment type="similarity">
    <text evidence="1 5">Belongs to the metallo-dependent hydrolases superfamily. NagA family.</text>
</comment>
<feature type="binding site" evidence="7">
    <location>
        <position position="246"/>
    </location>
    <ligand>
        <name>substrate</name>
    </ligand>
</feature>
<dbReference type="PANTHER" id="PTHR11113">
    <property type="entry name" value="N-ACETYLGLUCOSAMINE-6-PHOSPHATE DEACETYLASE"/>
    <property type="match status" value="1"/>
</dbReference>
<dbReference type="EC" id="3.5.1.25" evidence="11"/>
<comment type="caution">
    <text evidence="11">The sequence shown here is derived from an EMBL/GenBank/DDBJ whole genome shotgun (WGS) entry which is preliminary data.</text>
</comment>
<evidence type="ECO:0000256" key="2">
    <source>
        <dbReference type="ARBA" id="ARBA00022723"/>
    </source>
</evidence>
<dbReference type="InterPro" id="IPR032466">
    <property type="entry name" value="Metal_Hydrolase"/>
</dbReference>
<evidence type="ECO:0000256" key="8">
    <source>
        <dbReference type="PIRSR" id="PIRSR038994-3"/>
    </source>
</evidence>
<feature type="domain" description="Amidohydrolase-related" evidence="10">
    <location>
        <begin position="52"/>
        <end position="374"/>
    </location>
</feature>
<dbReference type="InterPro" id="IPR003764">
    <property type="entry name" value="GlcNAc_6-P_deAcase"/>
</dbReference>
<dbReference type="PIRSF" id="PIRSF038994">
    <property type="entry name" value="NagA"/>
    <property type="match status" value="1"/>
</dbReference>
<evidence type="ECO:0000256" key="9">
    <source>
        <dbReference type="SAM" id="MobiDB-lite"/>
    </source>
</evidence>
<dbReference type="AlphaFoldDB" id="A0A7W9J967"/>
<gene>
    <name evidence="11" type="ORF">HDA39_004625</name>
</gene>
<keyword evidence="3 5" id="KW-0378">Hydrolase</keyword>
<sequence length="395" mass="41115">MTTYKVGRLVTPDDVLESAWIQIEDGDILAFGRRSEGMPADGLRPQDLGDTTVVPGFVDIHTHGGGGSTYSTTDPEQARKVAAYHAGHGTTTTMASLVTGPLDELVSQTACLADLVTDGVIAGVHLEGPFLSAARCGAHEPTLLRDPVEGDVAKVLSDAVKMVTIAPELEHGLDAIRQVVDAGVVAALGHTDATYEQMIAGADAGATVATHLFNGMRPFHHRDPGPVGAALNDPRLLLEVINDGMHLDPQVVRVALAAAGVNRIALITDAMVATGMPNGRYQLGSLEVDVKDGLATLAHGAHSIAGSTLTMDVAYHNAVNAGVSLVDASRMASTTPAEAFGWYNVGGIETGKNADLVVLDDDYAVQKVMRRGEWLNREPADASRPADAGAAGETA</sequence>
<keyword evidence="4 5" id="KW-0119">Carbohydrate metabolism</keyword>
<evidence type="ECO:0000256" key="4">
    <source>
        <dbReference type="ARBA" id="ARBA00023277"/>
    </source>
</evidence>
<evidence type="ECO:0000256" key="3">
    <source>
        <dbReference type="ARBA" id="ARBA00022801"/>
    </source>
</evidence>
<feature type="binding site" evidence="7">
    <location>
        <begin position="214"/>
        <end position="215"/>
    </location>
    <ligand>
        <name>substrate</name>
    </ligand>
</feature>
<evidence type="ECO:0000313" key="12">
    <source>
        <dbReference type="Proteomes" id="UP000549971"/>
    </source>
</evidence>
<keyword evidence="12" id="KW-1185">Reference proteome</keyword>
<dbReference type="Pfam" id="PF01979">
    <property type="entry name" value="Amidohydro_1"/>
    <property type="match status" value="1"/>
</dbReference>
<dbReference type="Gene3D" id="2.30.40.10">
    <property type="entry name" value="Urease, subunit C, domain 1"/>
    <property type="match status" value="1"/>
</dbReference>
<comment type="cofactor">
    <cofactor evidence="8">
        <name>a divalent metal cation</name>
        <dbReference type="ChEBI" id="CHEBI:60240"/>
    </cofactor>
    <text evidence="8">Binds 1 divalent metal cation per subunit.</text>
</comment>
<feature type="region of interest" description="Disordered" evidence="9">
    <location>
        <begin position="376"/>
        <end position="395"/>
    </location>
</feature>
<dbReference type="Proteomes" id="UP000549971">
    <property type="component" value="Unassembled WGS sequence"/>
</dbReference>
<dbReference type="InterPro" id="IPR006680">
    <property type="entry name" value="Amidohydro-rel"/>
</dbReference>
<keyword evidence="2 8" id="KW-0479">Metal-binding</keyword>
<dbReference type="SUPFAM" id="SSF51556">
    <property type="entry name" value="Metallo-dependent hydrolases"/>
    <property type="match status" value="1"/>
</dbReference>
<feature type="binding site" evidence="7">
    <location>
        <begin position="304"/>
        <end position="306"/>
    </location>
    <ligand>
        <name>substrate</name>
    </ligand>
</feature>
<evidence type="ECO:0000256" key="7">
    <source>
        <dbReference type="PIRSR" id="PIRSR038994-2"/>
    </source>
</evidence>
<reference evidence="11 12" key="1">
    <citation type="submission" date="2020-08" db="EMBL/GenBank/DDBJ databases">
        <title>Sequencing the genomes of 1000 actinobacteria strains.</title>
        <authorList>
            <person name="Klenk H.-P."/>
        </authorList>
    </citation>
    <scope>NUCLEOTIDE SEQUENCE [LARGE SCALE GENOMIC DNA]</scope>
    <source>
        <strain evidence="11 12">DSM 28967</strain>
    </source>
</reference>
<dbReference type="GO" id="GO:0046872">
    <property type="term" value="F:metal ion binding"/>
    <property type="evidence" value="ECO:0007669"/>
    <property type="project" value="UniProtKB-KW"/>
</dbReference>
<feature type="compositionally biased region" description="Low complexity" evidence="9">
    <location>
        <begin position="382"/>
        <end position="395"/>
    </location>
</feature>
<dbReference type="GO" id="GO:0008448">
    <property type="term" value="F:N-acetylglucosamine-6-phosphate deacetylase activity"/>
    <property type="evidence" value="ECO:0007669"/>
    <property type="project" value="UniProtKB-EC"/>
</dbReference>
<dbReference type="GO" id="GO:0006046">
    <property type="term" value="P:N-acetylglucosamine catabolic process"/>
    <property type="evidence" value="ECO:0007669"/>
    <property type="project" value="TreeGrafter"/>
</dbReference>
<dbReference type="PANTHER" id="PTHR11113:SF14">
    <property type="entry name" value="N-ACETYLGLUCOSAMINE-6-PHOSPHATE DEACETYLASE"/>
    <property type="match status" value="1"/>
</dbReference>
<evidence type="ECO:0000313" key="11">
    <source>
        <dbReference type="EMBL" id="MBB5837891.1"/>
    </source>
</evidence>
<dbReference type="NCBIfam" id="TIGR00221">
    <property type="entry name" value="nagA"/>
    <property type="match status" value="1"/>
</dbReference>
<evidence type="ECO:0000259" key="10">
    <source>
        <dbReference type="Pfam" id="PF01979"/>
    </source>
</evidence>
<evidence type="ECO:0000256" key="1">
    <source>
        <dbReference type="ARBA" id="ARBA00010716"/>
    </source>
</evidence>
<evidence type="ECO:0000256" key="6">
    <source>
        <dbReference type="PIRSR" id="PIRSR038994-1"/>
    </source>
</evidence>
<feature type="binding site" evidence="8">
    <location>
        <position position="190"/>
    </location>
    <ligand>
        <name>Zn(2+)</name>
        <dbReference type="ChEBI" id="CHEBI:29105"/>
    </ligand>
</feature>
<accession>A0A7W9J967</accession>
<feature type="binding site" evidence="7">
    <location>
        <position position="138"/>
    </location>
    <ligand>
        <name>substrate</name>
    </ligand>
</feature>
<feature type="binding site" evidence="8">
    <location>
        <position position="211"/>
    </location>
    <ligand>
        <name>Zn(2+)</name>
        <dbReference type="ChEBI" id="CHEBI:29105"/>
    </ligand>
</feature>
<dbReference type="RefSeq" id="WP_184798264.1">
    <property type="nucleotide sequence ID" value="NZ_JACHMY010000001.1"/>
</dbReference>
<feature type="binding site" evidence="8">
    <location>
        <position position="127"/>
    </location>
    <ligand>
        <name>Zn(2+)</name>
        <dbReference type="ChEBI" id="CHEBI:29105"/>
    </ligand>
</feature>
<dbReference type="CDD" id="cd00854">
    <property type="entry name" value="NagA"/>
    <property type="match status" value="1"/>
</dbReference>
<dbReference type="SUPFAM" id="SSF51338">
    <property type="entry name" value="Composite domain of metallo-dependent hydrolases"/>
    <property type="match status" value="1"/>
</dbReference>